<organism evidence="1 2">
    <name type="scientific">Arthrobacter livingstonensis</name>
    <dbReference type="NCBI Taxonomy" id="670078"/>
    <lineage>
        <taxon>Bacteria</taxon>
        <taxon>Bacillati</taxon>
        <taxon>Actinomycetota</taxon>
        <taxon>Actinomycetes</taxon>
        <taxon>Micrococcales</taxon>
        <taxon>Micrococcaceae</taxon>
        <taxon>Arthrobacter</taxon>
    </lineage>
</organism>
<keyword evidence="2" id="KW-1185">Reference proteome</keyword>
<gene>
    <name evidence="1" type="ORF">CVV68_14890</name>
</gene>
<dbReference type="Proteomes" id="UP000247832">
    <property type="component" value="Unassembled WGS sequence"/>
</dbReference>
<name>A0A2V5L7L4_9MICC</name>
<comment type="caution">
    <text evidence="1">The sequence shown here is derived from an EMBL/GenBank/DDBJ whole genome shotgun (WGS) entry which is preliminary data.</text>
</comment>
<proteinExistence type="predicted"/>
<dbReference type="AlphaFoldDB" id="A0A2V5L7L4"/>
<sequence length="103" mass="11472">MSASPRSAKTPTSTALAKVPKPGLCLIGIQNNSTIPLMMMVHRPKEIPVVREAPWANTSHGEAPMLPRIINEMAIPYRKRPTTRRARRTGRFGVVTRRGMEQV</sequence>
<evidence type="ECO:0000313" key="2">
    <source>
        <dbReference type="Proteomes" id="UP000247832"/>
    </source>
</evidence>
<reference evidence="1 2" key="1">
    <citation type="submission" date="2018-05" db="EMBL/GenBank/DDBJ databases">
        <title>Genetic diversity of glacier-inhabiting Cryobacterium bacteria in China and description of Cryobacterium mengkeensis sp. nov. and Arthrobacter glacialis sp. nov.</title>
        <authorList>
            <person name="Liu Q."/>
            <person name="Xin Y.-H."/>
        </authorList>
    </citation>
    <scope>NUCLEOTIDE SEQUENCE [LARGE SCALE GENOMIC DNA]</scope>
    <source>
        <strain evidence="1 2">LI2</strain>
    </source>
</reference>
<evidence type="ECO:0000313" key="1">
    <source>
        <dbReference type="EMBL" id="PYI66304.1"/>
    </source>
</evidence>
<dbReference type="EMBL" id="QJVD01000016">
    <property type="protein sequence ID" value="PYI66304.1"/>
    <property type="molecule type" value="Genomic_DNA"/>
</dbReference>
<protein>
    <submittedName>
        <fullName evidence="1">Uncharacterized protein</fullName>
    </submittedName>
</protein>
<accession>A0A2V5L7L4</accession>